<name>A0A6G9IUK8_9VIRU</name>
<evidence type="ECO:0000313" key="1">
    <source>
        <dbReference type="EMBL" id="QIQ28219.1"/>
    </source>
</evidence>
<organism evidence="1">
    <name type="scientific">Heracleum latent virus</name>
    <dbReference type="NCBI Taxonomy" id="48876"/>
    <lineage>
        <taxon>Viruses</taxon>
        <taxon>Riboviria</taxon>
        <taxon>Orthornavirae</taxon>
        <taxon>Kitrinoviricota</taxon>
        <taxon>Alsuviricetes</taxon>
        <taxon>Tymovirales</taxon>
        <taxon>Betaflexiviridae</taxon>
        <taxon>Trivirinae</taxon>
        <taxon>Vitivirus</taxon>
        <taxon>Vitivirus latensheraclei</taxon>
    </lineage>
</organism>
<proteinExistence type="predicted"/>
<reference evidence="1" key="1">
    <citation type="submission" date="2019-08" db="EMBL/GenBank/DDBJ databases">
        <authorList>
            <person name="Gaafar Y.Z.A."/>
            <person name="Ziebell H."/>
        </authorList>
    </citation>
    <scope>NUCLEOTIDE SEQUENCE</scope>
    <source>
        <strain evidence="1">Muenster</strain>
    </source>
</reference>
<accession>A0A6G9IUK8</accession>
<protein>
    <submittedName>
        <fullName evidence="1">Uncharacterized protein</fullName>
    </submittedName>
</protein>
<dbReference type="EMBL" id="MN314973">
    <property type="protein sequence ID" value="QIQ28219.1"/>
    <property type="molecule type" value="Genomic_RNA"/>
</dbReference>
<sequence>MMPEEEVELFLSGSRAKVKSTDKTRLKPNKVEVCRRLLSYGVTADLFKLGANKTNNIETTLRICDLLLSDYGLNRESVVRFLVEVEAEKTRKSVLSFNGLICHLSRGVSPSNLSLRIDGDHCWASVLRRYNVSREDWGFRQREERTPDLSRGTTWERIKNTDYSTWGFKTLSANDICVELEYGGLQS</sequence>